<dbReference type="PATRIC" id="fig|993516.3.peg.1650"/>
<protein>
    <submittedName>
        <fullName evidence="1">Uncharacterized protein</fullName>
    </submittedName>
</protein>
<organism evidence="1 2">
    <name type="scientific">Rhodopirellula baltica SWK14</name>
    <dbReference type="NCBI Taxonomy" id="993516"/>
    <lineage>
        <taxon>Bacteria</taxon>
        <taxon>Pseudomonadati</taxon>
        <taxon>Planctomycetota</taxon>
        <taxon>Planctomycetia</taxon>
        <taxon>Pirellulales</taxon>
        <taxon>Pirellulaceae</taxon>
        <taxon>Rhodopirellula</taxon>
    </lineage>
</organism>
<name>L7CJW7_RHOBT</name>
<evidence type="ECO:0000313" key="1">
    <source>
        <dbReference type="EMBL" id="ELP34544.1"/>
    </source>
</evidence>
<dbReference type="EMBL" id="AMWG01000030">
    <property type="protein sequence ID" value="ELP34544.1"/>
    <property type="molecule type" value="Genomic_DNA"/>
</dbReference>
<accession>L7CJW7</accession>
<proteinExistence type="predicted"/>
<dbReference type="AlphaFoldDB" id="L7CJW7"/>
<dbReference type="Proteomes" id="UP000010959">
    <property type="component" value="Unassembled WGS sequence"/>
</dbReference>
<reference evidence="1 2" key="1">
    <citation type="journal article" date="2013" name="Mar. Genomics">
        <title>Expression of sulfatases in Rhodopirellula baltica and the diversity of sulfatases in the genus Rhodopirellula.</title>
        <authorList>
            <person name="Wegner C.E."/>
            <person name="Richter-Heitmann T."/>
            <person name="Klindworth A."/>
            <person name="Klockow C."/>
            <person name="Richter M."/>
            <person name="Achstetter T."/>
            <person name="Glockner F.O."/>
            <person name="Harder J."/>
        </authorList>
    </citation>
    <scope>NUCLEOTIDE SEQUENCE [LARGE SCALE GENOMIC DNA]</scope>
    <source>
        <strain evidence="1 2">SWK14</strain>
    </source>
</reference>
<evidence type="ECO:0000313" key="2">
    <source>
        <dbReference type="Proteomes" id="UP000010959"/>
    </source>
</evidence>
<comment type="caution">
    <text evidence="1">The sequence shown here is derived from an EMBL/GenBank/DDBJ whole genome shotgun (WGS) entry which is preliminary data.</text>
</comment>
<sequence>MIAGGMLKKEKVTCVPVVLEERLAWFAVTLNARSLISLKAKMPPACPKSRR</sequence>
<gene>
    <name evidence="1" type="ORF">RBSWK_01554</name>
</gene>